<comment type="caution">
    <text evidence="4">The sequence shown here is derived from an EMBL/GenBank/DDBJ whole genome shotgun (WGS) entry which is preliminary data.</text>
</comment>
<evidence type="ECO:0000256" key="1">
    <source>
        <dbReference type="ARBA" id="ARBA00010333"/>
    </source>
</evidence>
<dbReference type="Pfam" id="PF00497">
    <property type="entry name" value="SBP_bac_3"/>
    <property type="match status" value="1"/>
</dbReference>
<dbReference type="PANTHER" id="PTHR35936:SF25">
    <property type="entry name" value="ABC TRANSPORTER SUBSTRATE-BINDING PROTEIN"/>
    <property type="match status" value="1"/>
</dbReference>
<dbReference type="PANTHER" id="PTHR35936">
    <property type="entry name" value="MEMBRANE-BOUND LYTIC MUREIN TRANSGLYCOSYLASE F"/>
    <property type="match status" value="1"/>
</dbReference>
<reference evidence="5" key="1">
    <citation type="journal article" date="2019" name="Int. J. Syst. Evol. Microbiol.">
        <title>The Global Catalogue of Microorganisms (GCM) 10K type strain sequencing project: providing services to taxonomists for standard genome sequencing and annotation.</title>
        <authorList>
            <consortium name="The Broad Institute Genomics Platform"/>
            <consortium name="The Broad Institute Genome Sequencing Center for Infectious Disease"/>
            <person name="Wu L."/>
            <person name="Ma J."/>
        </authorList>
    </citation>
    <scope>NUCLEOTIDE SEQUENCE [LARGE SCALE GENOMIC DNA]</scope>
    <source>
        <strain evidence="5">JCM 17551</strain>
    </source>
</reference>
<comment type="similarity">
    <text evidence="1">Belongs to the bacterial solute-binding protein 3 family.</text>
</comment>
<accession>A0ABP7M916</accession>
<dbReference type="Gene3D" id="3.40.190.10">
    <property type="entry name" value="Periplasmic binding protein-like II"/>
    <property type="match status" value="2"/>
</dbReference>
<dbReference type="Proteomes" id="UP001501565">
    <property type="component" value="Unassembled WGS sequence"/>
</dbReference>
<evidence type="ECO:0000313" key="4">
    <source>
        <dbReference type="EMBL" id="GAA3914861.1"/>
    </source>
</evidence>
<keyword evidence="5" id="KW-1185">Reference proteome</keyword>
<keyword evidence="2" id="KW-0732">Signal</keyword>
<dbReference type="EMBL" id="BAABBN010000004">
    <property type="protein sequence ID" value="GAA3914861.1"/>
    <property type="molecule type" value="Genomic_DNA"/>
</dbReference>
<evidence type="ECO:0000259" key="3">
    <source>
        <dbReference type="SMART" id="SM00062"/>
    </source>
</evidence>
<proteinExistence type="inferred from homology"/>
<gene>
    <name evidence="4" type="ORF">GCM10022277_06670</name>
</gene>
<evidence type="ECO:0000256" key="2">
    <source>
        <dbReference type="ARBA" id="ARBA00022729"/>
    </source>
</evidence>
<evidence type="ECO:0000313" key="5">
    <source>
        <dbReference type="Proteomes" id="UP001501565"/>
    </source>
</evidence>
<dbReference type="SMART" id="SM00062">
    <property type="entry name" value="PBPb"/>
    <property type="match status" value="1"/>
</dbReference>
<name>A0ABP7M916_9GAMM</name>
<feature type="domain" description="Solute-binding protein family 3/N-terminal" evidence="3">
    <location>
        <begin position="24"/>
        <end position="245"/>
    </location>
</feature>
<dbReference type="InterPro" id="IPR001638">
    <property type="entry name" value="Solute-binding_3/MltF_N"/>
</dbReference>
<protein>
    <submittedName>
        <fullName evidence="4">Transporter substrate-binding domain-containing protein</fullName>
    </submittedName>
</protein>
<organism evidence="4 5">
    <name type="scientific">Litoribacillus peritrichatus</name>
    <dbReference type="NCBI Taxonomy" id="718191"/>
    <lineage>
        <taxon>Bacteria</taxon>
        <taxon>Pseudomonadati</taxon>
        <taxon>Pseudomonadota</taxon>
        <taxon>Gammaproteobacteria</taxon>
        <taxon>Oceanospirillales</taxon>
        <taxon>Oceanospirillaceae</taxon>
        <taxon>Litoribacillus</taxon>
    </lineage>
</organism>
<sequence length="258" mass="29142">MDFVVVLLGWLWLAVVNAETIEDPILLVTEAWPPYVYEVNGQSQGFDWETSQHLLKVMGYQPTLKFLPWKRAVKMVEAGKAAALLGVIYTPERDAFMMYPKEHLSLTESTLFVKSREPFIYDSLASLAGLSIGIQSGYVYSKAFSESTLFKREPAGTMARNFQMLNLGRVDLVMANRYVGLHTLKQMGLTGIVPSEASVSSGKVYIAFSRAHRAVERVEEFDRRLKAFKTSEAYQAIMKKYLVQEEGRVNKLLPVNPD</sequence>
<dbReference type="SUPFAM" id="SSF53850">
    <property type="entry name" value="Periplasmic binding protein-like II"/>
    <property type="match status" value="1"/>
</dbReference>